<keyword evidence="2" id="KW-1185">Reference proteome</keyword>
<evidence type="ECO:0000313" key="1">
    <source>
        <dbReference type="EMBL" id="GAA2629754.1"/>
    </source>
</evidence>
<dbReference type="RefSeq" id="WP_344568903.1">
    <property type="nucleotide sequence ID" value="NZ_BAAARJ010000018.1"/>
</dbReference>
<reference evidence="2" key="1">
    <citation type="journal article" date="2019" name="Int. J. Syst. Evol. Microbiol.">
        <title>The Global Catalogue of Microorganisms (GCM) 10K type strain sequencing project: providing services to taxonomists for standard genome sequencing and annotation.</title>
        <authorList>
            <consortium name="The Broad Institute Genomics Platform"/>
            <consortium name="The Broad Institute Genome Sequencing Center for Infectious Disease"/>
            <person name="Wu L."/>
            <person name="Ma J."/>
        </authorList>
    </citation>
    <scope>NUCLEOTIDE SEQUENCE [LARGE SCALE GENOMIC DNA]</scope>
    <source>
        <strain evidence="2">JCM 16373</strain>
    </source>
</reference>
<accession>A0ABP6CW29</accession>
<name>A0ABP6CW29_9ACTN</name>
<organism evidence="1 2">
    <name type="scientific">Streptomyces axinellae</name>
    <dbReference type="NCBI Taxonomy" id="552788"/>
    <lineage>
        <taxon>Bacteria</taxon>
        <taxon>Bacillati</taxon>
        <taxon>Actinomycetota</taxon>
        <taxon>Actinomycetes</taxon>
        <taxon>Kitasatosporales</taxon>
        <taxon>Streptomycetaceae</taxon>
        <taxon>Streptomyces</taxon>
    </lineage>
</organism>
<comment type="caution">
    <text evidence="1">The sequence shown here is derived from an EMBL/GenBank/DDBJ whole genome shotgun (WGS) entry which is preliminary data.</text>
</comment>
<proteinExistence type="predicted"/>
<protein>
    <submittedName>
        <fullName evidence="1">Uncharacterized protein</fullName>
    </submittedName>
</protein>
<gene>
    <name evidence="1" type="ORF">GCM10009863_51430</name>
</gene>
<sequence>MEQEFNPPRYTWTASTAEEAKNTLMAAIDLMDAHLATLVPGNSMKRHKVKESTPVALTVSMDLSGLIEQINTKRTLDSLEASLGDGA</sequence>
<dbReference type="Proteomes" id="UP001501447">
    <property type="component" value="Unassembled WGS sequence"/>
</dbReference>
<evidence type="ECO:0000313" key="2">
    <source>
        <dbReference type="Proteomes" id="UP001501447"/>
    </source>
</evidence>
<dbReference type="EMBL" id="BAAARJ010000018">
    <property type="protein sequence ID" value="GAA2629754.1"/>
    <property type="molecule type" value="Genomic_DNA"/>
</dbReference>